<dbReference type="SUPFAM" id="SSF103473">
    <property type="entry name" value="MFS general substrate transporter"/>
    <property type="match status" value="1"/>
</dbReference>
<feature type="transmembrane region" description="Helical" evidence="6">
    <location>
        <begin position="55"/>
        <end position="74"/>
    </location>
</feature>
<dbReference type="Proteomes" id="UP001465976">
    <property type="component" value="Unassembled WGS sequence"/>
</dbReference>
<feature type="transmembrane region" description="Helical" evidence="6">
    <location>
        <begin position="29"/>
        <end position="48"/>
    </location>
</feature>
<dbReference type="InterPro" id="IPR036259">
    <property type="entry name" value="MFS_trans_sf"/>
</dbReference>
<keyword evidence="5 6" id="KW-0472">Membrane</keyword>
<dbReference type="PANTHER" id="PTHR43791:SF3">
    <property type="entry name" value="MAJOR FACILITATOR SUPERFAMILY (MFS) PROFILE DOMAIN-CONTAINING PROTEIN"/>
    <property type="match status" value="1"/>
</dbReference>
<name>A0ABR3FHU2_9AGAR</name>
<gene>
    <name evidence="7" type="ORF">V5O48_007062</name>
</gene>
<evidence type="ECO:0000256" key="4">
    <source>
        <dbReference type="ARBA" id="ARBA00022989"/>
    </source>
</evidence>
<dbReference type="PANTHER" id="PTHR43791">
    <property type="entry name" value="PERMEASE-RELATED"/>
    <property type="match status" value="1"/>
</dbReference>
<evidence type="ECO:0000256" key="1">
    <source>
        <dbReference type="ARBA" id="ARBA00004141"/>
    </source>
</evidence>
<dbReference type="EMBL" id="JBAHYK010000353">
    <property type="protein sequence ID" value="KAL0574902.1"/>
    <property type="molecule type" value="Genomic_DNA"/>
</dbReference>
<dbReference type="Gene3D" id="1.20.1250.20">
    <property type="entry name" value="MFS general substrate transporter like domains"/>
    <property type="match status" value="1"/>
</dbReference>
<evidence type="ECO:0008006" key="9">
    <source>
        <dbReference type="Google" id="ProtNLM"/>
    </source>
</evidence>
<evidence type="ECO:0000256" key="2">
    <source>
        <dbReference type="ARBA" id="ARBA00022448"/>
    </source>
</evidence>
<comment type="subcellular location">
    <subcellularLocation>
        <location evidence="1">Membrane</location>
        <topology evidence="1">Multi-pass membrane protein</topology>
    </subcellularLocation>
</comment>
<evidence type="ECO:0000256" key="3">
    <source>
        <dbReference type="ARBA" id="ARBA00022692"/>
    </source>
</evidence>
<keyword evidence="3 6" id="KW-0812">Transmembrane</keyword>
<evidence type="ECO:0000256" key="6">
    <source>
        <dbReference type="SAM" id="Phobius"/>
    </source>
</evidence>
<feature type="transmembrane region" description="Helical" evidence="6">
    <location>
        <begin position="115"/>
        <end position="135"/>
    </location>
</feature>
<protein>
    <recommendedName>
        <fullName evidence="9">MFS transporter</fullName>
    </recommendedName>
</protein>
<sequence>MYGIMLACATLPAYMLTFFLPLILAGMNFSTADSLLLWVTGMFFAWLSDKYKRRAVFIIIQAVIGLVGCCMTAFTQSHAVRYAGIYLICCAAQGNIPAVLAWGANNVLSHSKRSVQSAIAVAGGGVGGVLASTVFREQDSPNYIPGLWVTIGSQIILIIIASGLCLHYARANRLARTGRLPQPLEGREEFR</sequence>
<comment type="caution">
    <text evidence="7">The sequence shown here is derived from an EMBL/GenBank/DDBJ whole genome shotgun (WGS) entry which is preliminary data.</text>
</comment>
<evidence type="ECO:0000256" key="5">
    <source>
        <dbReference type="ARBA" id="ARBA00023136"/>
    </source>
</evidence>
<feature type="transmembrane region" description="Helical" evidence="6">
    <location>
        <begin position="5"/>
        <end position="23"/>
    </location>
</feature>
<evidence type="ECO:0000313" key="7">
    <source>
        <dbReference type="EMBL" id="KAL0574902.1"/>
    </source>
</evidence>
<reference evidence="7 8" key="1">
    <citation type="submission" date="2024-02" db="EMBL/GenBank/DDBJ databases">
        <title>A draft genome for the cacao thread blight pathogen Marasmius crinis-equi.</title>
        <authorList>
            <person name="Cohen S.P."/>
            <person name="Baruah I.K."/>
            <person name="Amoako-Attah I."/>
            <person name="Bukari Y."/>
            <person name="Meinhardt L.W."/>
            <person name="Bailey B.A."/>
        </authorList>
    </citation>
    <scope>NUCLEOTIDE SEQUENCE [LARGE SCALE GENOMIC DNA]</scope>
    <source>
        <strain evidence="7 8">GH-76</strain>
    </source>
</reference>
<feature type="transmembrane region" description="Helical" evidence="6">
    <location>
        <begin position="80"/>
        <end position="103"/>
    </location>
</feature>
<keyword evidence="2" id="KW-0813">Transport</keyword>
<accession>A0ABR3FHU2</accession>
<proteinExistence type="predicted"/>
<organism evidence="7 8">
    <name type="scientific">Marasmius crinis-equi</name>
    <dbReference type="NCBI Taxonomy" id="585013"/>
    <lineage>
        <taxon>Eukaryota</taxon>
        <taxon>Fungi</taxon>
        <taxon>Dikarya</taxon>
        <taxon>Basidiomycota</taxon>
        <taxon>Agaricomycotina</taxon>
        <taxon>Agaricomycetes</taxon>
        <taxon>Agaricomycetidae</taxon>
        <taxon>Agaricales</taxon>
        <taxon>Marasmiineae</taxon>
        <taxon>Marasmiaceae</taxon>
        <taxon>Marasmius</taxon>
    </lineage>
</organism>
<evidence type="ECO:0000313" key="8">
    <source>
        <dbReference type="Proteomes" id="UP001465976"/>
    </source>
</evidence>
<feature type="non-terminal residue" evidence="7">
    <location>
        <position position="191"/>
    </location>
</feature>
<feature type="transmembrane region" description="Helical" evidence="6">
    <location>
        <begin position="147"/>
        <end position="169"/>
    </location>
</feature>
<keyword evidence="8" id="KW-1185">Reference proteome</keyword>
<keyword evidence="4 6" id="KW-1133">Transmembrane helix</keyword>